<dbReference type="AlphaFoldDB" id="A0A2T0X0W3"/>
<sequence length="92" mass="10170">MTDEDVPLGKVVPALIRPAHAEPPGPVMNEEEVLRASLARLREEHADLSTAIEALEERGSDPLAVRRLKKRKLALKDRIAAMDDRLTPDIIA</sequence>
<organism evidence="2 3">
    <name type="scientific">Hasllibacter halocynthiae</name>
    <dbReference type="NCBI Taxonomy" id="595589"/>
    <lineage>
        <taxon>Bacteria</taxon>
        <taxon>Pseudomonadati</taxon>
        <taxon>Pseudomonadota</taxon>
        <taxon>Alphaproteobacteria</taxon>
        <taxon>Rhodobacterales</taxon>
        <taxon>Roseobacteraceae</taxon>
        <taxon>Hasllibacter</taxon>
    </lineage>
</organism>
<dbReference type="InterPro" id="IPR038444">
    <property type="entry name" value="DUF465_sf"/>
</dbReference>
<dbReference type="Pfam" id="PF04325">
    <property type="entry name" value="DUF465"/>
    <property type="match status" value="1"/>
</dbReference>
<dbReference type="Gene3D" id="6.10.280.50">
    <property type="match status" value="1"/>
</dbReference>
<protein>
    <recommendedName>
        <fullName evidence="4">DUF465 domain-containing protein</fullName>
    </recommendedName>
</protein>
<evidence type="ECO:0000313" key="3">
    <source>
        <dbReference type="Proteomes" id="UP000238801"/>
    </source>
</evidence>
<evidence type="ECO:0000313" key="2">
    <source>
        <dbReference type="EMBL" id="PRY92589.1"/>
    </source>
</evidence>
<keyword evidence="3" id="KW-1185">Reference proteome</keyword>
<evidence type="ECO:0008006" key="4">
    <source>
        <dbReference type="Google" id="ProtNLM"/>
    </source>
</evidence>
<proteinExistence type="predicted"/>
<evidence type="ECO:0000256" key="1">
    <source>
        <dbReference type="SAM" id="Coils"/>
    </source>
</evidence>
<dbReference type="EMBL" id="PVTT01000002">
    <property type="protein sequence ID" value="PRY92589.1"/>
    <property type="molecule type" value="Genomic_DNA"/>
</dbReference>
<feature type="coiled-coil region" evidence="1">
    <location>
        <begin position="38"/>
        <end position="85"/>
    </location>
</feature>
<dbReference type="Proteomes" id="UP000238801">
    <property type="component" value="Unassembled WGS sequence"/>
</dbReference>
<gene>
    <name evidence="2" type="ORF">BCF33_1439</name>
</gene>
<comment type="caution">
    <text evidence="2">The sequence shown here is derived from an EMBL/GenBank/DDBJ whole genome shotgun (WGS) entry which is preliminary data.</text>
</comment>
<name>A0A2T0X0W3_9RHOB</name>
<accession>A0A2T0X0W3</accession>
<reference evidence="2 3" key="1">
    <citation type="submission" date="2018-03" db="EMBL/GenBank/DDBJ databases">
        <title>Genomic Encyclopedia of Archaeal and Bacterial Type Strains, Phase II (KMG-II): from individual species to whole genera.</title>
        <authorList>
            <person name="Goeker M."/>
        </authorList>
    </citation>
    <scope>NUCLEOTIDE SEQUENCE [LARGE SCALE GENOMIC DNA]</scope>
    <source>
        <strain evidence="2 3">DSM 29318</strain>
    </source>
</reference>
<keyword evidence="1" id="KW-0175">Coiled coil</keyword>
<dbReference type="InterPro" id="IPR007420">
    <property type="entry name" value="DUF465"/>
</dbReference>